<reference evidence="15 16" key="1">
    <citation type="submission" date="2023-07" db="EMBL/GenBank/DDBJ databases">
        <title>Genomic Encyclopedia of Type Strains, Phase IV (KMG-IV): sequencing the most valuable type-strain genomes for metagenomic binning, comparative biology and taxonomic classification.</title>
        <authorList>
            <person name="Goeker M."/>
        </authorList>
    </citation>
    <scope>NUCLEOTIDE SEQUENCE [LARGE SCALE GENOMIC DNA]</scope>
    <source>
        <strain evidence="15 16">DSM 16784</strain>
    </source>
</reference>
<dbReference type="PROSITE" id="PS51103">
    <property type="entry name" value="PTS_EIIC_TYPE_1"/>
    <property type="match status" value="1"/>
</dbReference>
<dbReference type="PANTHER" id="PTHR30175">
    <property type="entry name" value="PHOSPHOTRANSFERASE SYSTEM TRANSPORT PROTEIN"/>
    <property type="match status" value="1"/>
</dbReference>
<keyword evidence="16" id="KW-1185">Reference proteome</keyword>
<feature type="transmembrane region" description="Helical" evidence="12">
    <location>
        <begin position="148"/>
        <end position="167"/>
    </location>
</feature>
<feature type="domain" description="PTS EIIB type-1" evidence="13">
    <location>
        <begin position="7"/>
        <end position="89"/>
    </location>
</feature>
<dbReference type="Proteomes" id="UP001230220">
    <property type="component" value="Unassembled WGS sequence"/>
</dbReference>
<dbReference type="InterPro" id="IPR013013">
    <property type="entry name" value="PTS_EIIC_1"/>
</dbReference>
<feature type="transmembrane region" description="Helical" evidence="12">
    <location>
        <begin position="214"/>
        <end position="232"/>
    </location>
</feature>
<dbReference type="InterPro" id="IPR036878">
    <property type="entry name" value="Glu_permease_IIB"/>
</dbReference>
<name>A0ABU0E0S7_9FIRM</name>
<gene>
    <name evidence="15" type="ORF">J2S15_001162</name>
</gene>
<evidence type="ECO:0000256" key="12">
    <source>
        <dbReference type="SAM" id="Phobius"/>
    </source>
</evidence>
<dbReference type="InterPro" id="IPR050558">
    <property type="entry name" value="PTS_Sugar-Specific_Components"/>
</dbReference>
<keyword evidence="3" id="KW-1003">Cell membrane</keyword>
<evidence type="ECO:0000256" key="1">
    <source>
        <dbReference type="ARBA" id="ARBA00004651"/>
    </source>
</evidence>
<evidence type="ECO:0000256" key="10">
    <source>
        <dbReference type="ARBA" id="ARBA00023136"/>
    </source>
</evidence>
<dbReference type="NCBIfam" id="TIGR00826">
    <property type="entry name" value="EIIB_glc"/>
    <property type="match status" value="1"/>
</dbReference>
<evidence type="ECO:0000313" key="15">
    <source>
        <dbReference type="EMBL" id="MDQ0360431.1"/>
    </source>
</evidence>
<evidence type="ECO:0000256" key="5">
    <source>
        <dbReference type="ARBA" id="ARBA00022679"/>
    </source>
</evidence>
<comment type="caution">
    <text evidence="15">The sequence shown here is derived from an EMBL/GenBank/DDBJ whole genome shotgun (WGS) entry which is preliminary data.</text>
</comment>
<feature type="transmembrane region" description="Helical" evidence="12">
    <location>
        <begin position="118"/>
        <end position="136"/>
    </location>
</feature>
<dbReference type="CDD" id="cd00212">
    <property type="entry name" value="PTS_IIB_glc"/>
    <property type="match status" value="1"/>
</dbReference>
<dbReference type="InterPro" id="IPR001996">
    <property type="entry name" value="PTS_IIB_1"/>
</dbReference>
<dbReference type="InterPro" id="IPR018113">
    <property type="entry name" value="PTrfase_EIIB_Cys"/>
</dbReference>
<evidence type="ECO:0000256" key="7">
    <source>
        <dbReference type="ARBA" id="ARBA00022692"/>
    </source>
</evidence>
<comment type="subcellular location">
    <subcellularLocation>
        <location evidence="1">Cell membrane</location>
        <topology evidence="1">Multi-pass membrane protein</topology>
    </subcellularLocation>
</comment>
<dbReference type="EMBL" id="JAUSUR010000001">
    <property type="protein sequence ID" value="MDQ0360431.1"/>
    <property type="molecule type" value="Genomic_DNA"/>
</dbReference>
<feature type="transmembrane region" description="Helical" evidence="12">
    <location>
        <begin position="357"/>
        <end position="379"/>
    </location>
</feature>
<evidence type="ECO:0000259" key="13">
    <source>
        <dbReference type="PROSITE" id="PS51098"/>
    </source>
</evidence>
<keyword evidence="8" id="KW-0418">Kinase</keyword>
<feature type="domain" description="PTS EIIC type-1" evidence="14">
    <location>
        <begin position="109"/>
        <end position="461"/>
    </location>
</feature>
<keyword evidence="4" id="KW-0762">Sugar transport</keyword>
<proteinExistence type="predicted"/>
<keyword evidence="5" id="KW-0808">Transferase</keyword>
<feature type="transmembrane region" description="Helical" evidence="12">
    <location>
        <begin position="432"/>
        <end position="454"/>
    </location>
</feature>
<dbReference type="PANTHER" id="PTHR30175:SF1">
    <property type="entry name" value="PTS SYSTEM ARBUTIN-, CELLOBIOSE-, AND SALICIN-SPECIFIC EIIBC COMPONENT-RELATED"/>
    <property type="match status" value="1"/>
</dbReference>
<feature type="transmembrane region" description="Helical" evidence="12">
    <location>
        <begin position="252"/>
        <end position="276"/>
    </location>
</feature>
<feature type="active site" description="Phosphocysteine intermediate; for EIIB activity" evidence="11">
    <location>
        <position position="29"/>
    </location>
</feature>
<protein>
    <submittedName>
        <fullName evidence="15">PTS system beta-glucosides-specific IIC component</fullName>
    </submittedName>
</protein>
<evidence type="ECO:0000256" key="4">
    <source>
        <dbReference type="ARBA" id="ARBA00022597"/>
    </source>
</evidence>
<keyword evidence="2" id="KW-0813">Transport</keyword>
<organism evidence="15 16">
    <name type="scientific">Breznakia pachnodae</name>
    <dbReference type="NCBI Taxonomy" id="265178"/>
    <lineage>
        <taxon>Bacteria</taxon>
        <taxon>Bacillati</taxon>
        <taxon>Bacillota</taxon>
        <taxon>Erysipelotrichia</taxon>
        <taxon>Erysipelotrichales</taxon>
        <taxon>Erysipelotrichaceae</taxon>
        <taxon>Breznakia</taxon>
    </lineage>
</organism>
<dbReference type="InterPro" id="IPR003352">
    <property type="entry name" value="PTS_EIIC"/>
</dbReference>
<dbReference type="RefSeq" id="WP_307406321.1">
    <property type="nucleotide sequence ID" value="NZ_JAUSUR010000001.1"/>
</dbReference>
<dbReference type="Gene3D" id="3.30.1360.60">
    <property type="entry name" value="Glucose permease domain IIB"/>
    <property type="match status" value="1"/>
</dbReference>
<dbReference type="Pfam" id="PF00367">
    <property type="entry name" value="PTS_EIIB"/>
    <property type="match status" value="1"/>
</dbReference>
<feature type="transmembrane region" description="Helical" evidence="12">
    <location>
        <begin position="314"/>
        <end position="337"/>
    </location>
</feature>
<keyword evidence="6" id="KW-0598">Phosphotransferase system</keyword>
<evidence type="ECO:0000256" key="9">
    <source>
        <dbReference type="ARBA" id="ARBA00022989"/>
    </source>
</evidence>
<dbReference type="SUPFAM" id="SSF55604">
    <property type="entry name" value="Glucose permease domain IIB"/>
    <property type="match status" value="1"/>
</dbReference>
<sequence length="461" mass="50231">MAKKKYEELSDQIIDLVGGKGNVSYLAHCITRLRFTVKDKSKVKDNEIEKLPGAVGINWSGDQLQVIIGQNVGDVYKIICEKHDFEMKSSINENLEDKKKGFNLNTIFDSISGCVTPLLPLLIGGGMIKAVLLILLQLNLMTPENPTYIVLSFAGDAAFHFLPVFIGATGARKFGANMAYGMLIGATLIHPQFIEMITSGTPLSIYSIPVYATTYGSTIFPMILATFILSYVERFITKYTPKIVKSMVVPLLTLLIMLPLTLCLLAPLGSILGTYITDFIMWLYDTTGFFAVGIVCVLYLPLCLTGMHTATLPVLFTMLTTVGYDPLLVIASMLYTINQGVVALLSSVKTKDTEERSEALTCTFTSFVAGISEPALFGFTLKNKRLIYASMIGCFVGGLYAGITNVYCYAIAGTVGFLGLPGFVGPDSMNLINMIIAIIISGIVTFGLGFKFGYKKEEVTE</sequence>
<evidence type="ECO:0000256" key="11">
    <source>
        <dbReference type="PROSITE-ProRule" id="PRU00421"/>
    </source>
</evidence>
<keyword evidence="7 12" id="KW-0812">Transmembrane</keyword>
<evidence type="ECO:0000256" key="6">
    <source>
        <dbReference type="ARBA" id="ARBA00022683"/>
    </source>
</evidence>
<dbReference type="PROSITE" id="PS51098">
    <property type="entry name" value="PTS_EIIB_TYPE_1"/>
    <property type="match status" value="1"/>
</dbReference>
<keyword evidence="9 12" id="KW-1133">Transmembrane helix</keyword>
<dbReference type="Pfam" id="PF02378">
    <property type="entry name" value="PTS_EIIC"/>
    <property type="match status" value="1"/>
</dbReference>
<feature type="transmembrane region" description="Helical" evidence="12">
    <location>
        <begin position="282"/>
        <end position="302"/>
    </location>
</feature>
<dbReference type="PROSITE" id="PS01035">
    <property type="entry name" value="PTS_EIIB_TYPE_1_CYS"/>
    <property type="match status" value="1"/>
</dbReference>
<evidence type="ECO:0000313" key="16">
    <source>
        <dbReference type="Proteomes" id="UP001230220"/>
    </source>
</evidence>
<keyword evidence="10 12" id="KW-0472">Membrane</keyword>
<evidence type="ECO:0000256" key="2">
    <source>
        <dbReference type="ARBA" id="ARBA00022448"/>
    </source>
</evidence>
<evidence type="ECO:0000259" key="14">
    <source>
        <dbReference type="PROSITE" id="PS51103"/>
    </source>
</evidence>
<evidence type="ECO:0000256" key="8">
    <source>
        <dbReference type="ARBA" id="ARBA00022777"/>
    </source>
</evidence>
<feature type="transmembrane region" description="Helical" evidence="12">
    <location>
        <begin position="174"/>
        <end position="194"/>
    </location>
</feature>
<feature type="transmembrane region" description="Helical" evidence="12">
    <location>
        <begin position="386"/>
        <end position="412"/>
    </location>
</feature>
<evidence type="ECO:0000256" key="3">
    <source>
        <dbReference type="ARBA" id="ARBA00022475"/>
    </source>
</evidence>
<accession>A0ABU0E0S7</accession>